<dbReference type="PANTHER" id="PTHR14196">
    <property type="entry name" value="ODD-SKIPPED - RELATED"/>
    <property type="match status" value="1"/>
</dbReference>
<dbReference type="GO" id="GO:0008270">
    <property type="term" value="F:zinc ion binding"/>
    <property type="evidence" value="ECO:0007669"/>
    <property type="project" value="UniProtKB-KW"/>
</dbReference>
<dbReference type="GO" id="GO:0000981">
    <property type="term" value="F:DNA-binding transcription factor activity, RNA polymerase II-specific"/>
    <property type="evidence" value="ECO:0007669"/>
    <property type="project" value="TreeGrafter"/>
</dbReference>
<dbReference type="SUPFAM" id="SSF57667">
    <property type="entry name" value="beta-beta-alpha zinc fingers"/>
    <property type="match status" value="1"/>
</dbReference>
<feature type="compositionally biased region" description="Polar residues" evidence="10">
    <location>
        <begin position="274"/>
        <end position="288"/>
    </location>
</feature>
<protein>
    <recommendedName>
        <fullName evidence="11">C2H2-type domain-containing protein</fullName>
    </recommendedName>
</protein>
<dbReference type="EMBL" id="KZ819329">
    <property type="protein sequence ID" value="PWN20042.1"/>
    <property type="molecule type" value="Genomic_DNA"/>
</dbReference>
<sequence>MSMTSQARPHFPPPQHQQIQSYPSSNGGFGSPPSPLQTATSHDQQQQQRNQSVSTDLASAQADSSQQPWTYSYDSVPRPHEHSEWNQYPNAQHQQQHMSMQQQQQLAQDQLVQHYQQGSSPPPPHMAMSVHQAQQQQQHVQAMPPGQQAMQQFQQQQHQHQQHQHQQHQHQQQQQLQLQQQQQQQQHTFAALPANAMGPSMTFHRSSLPASFGSAPSEYYGPADPAYVQHRASLVGPTAWLPGNYPFEPQGGEVMPDMMTVGGHHQPRKLSVTEMPNGSPSRSPTSSGKARKRQRSPTREDPLGGPAPKSLAKRKNSDARVTDRDGTAPTTIFQCRGFGDCNMTFTRSEHLARHIRKHTGERPFGCHCGKAFSRLDNLRQHAQTVHSDESERNELMMSELTNLHAHLAASAARDQHAQAFLQRAEGQGAVVRKHRGPKKGGKNGNEDGTAAQMGHSSASPTFPQPHSAGFVQHDPSYMGGAGPHFGPRADGMAVSHLQQHPHRVHYDLHQFGPSASSNAVQRIPESSDSTAYPYGTAADAEMHHIGSHNMRVAPSVAPPPPGYIHVSYGDGLVLQQQANPQQLYSLGPDAGAIGPHQNVSPYQEARYPHSAPIVGGTGPTMSYAIEQIPQHLQQQAPHQTGAQSKADSEATTRAQINDEHNVHPAYNSLDAARGESHTHSKLSRRRPTDDCFW</sequence>
<evidence type="ECO:0000256" key="5">
    <source>
        <dbReference type="ARBA" id="ARBA00022833"/>
    </source>
</evidence>
<evidence type="ECO:0000313" key="13">
    <source>
        <dbReference type="Proteomes" id="UP000245942"/>
    </source>
</evidence>
<proteinExistence type="predicted"/>
<feature type="region of interest" description="Disordered" evidence="10">
    <location>
        <begin position="257"/>
        <end position="325"/>
    </location>
</feature>
<evidence type="ECO:0000256" key="6">
    <source>
        <dbReference type="ARBA" id="ARBA00023015"/>
    </source>
</evidence>
<feature type="compositionally biased region" description="Polar residues" evidence="10">
    <location>
        <begin position="632"/>
        <end position="645"/>
    </location>
</feature>
<feature type="compositionally biased region" description="Basic residues" evidence="10">
    <location>
        <begin position="431"/>
        <end position="441"/>
    </location>
</feature>
<dbReference type="FunFam" id="3.30.160.60:FF:002343">
    <property type="entry name" value="Zinc finger protein 33A"/>
    <property type="match status" value="1"/>
</dbReference>
<dbReference type="RefSeq" id="XP_025347202.1">
    <property type="nucleotide sequence ID" value="XM_025489794.1"/>
</dbReference>
<feature type="region of interest" description="Disordered" evidence="10">
    <location>
        <begin position="632"/>
        <end position="693"/>
    </location>
</feature>
<keyword evidence="3" id="KW-0677">Repeat</keyword>
<dbReference type="GeneID" id="37011528"/>
<dbReference type="AlphaFoldDB" id="A0A316U438"/>
<dbReference type="Gene3D" id="3.30.160.60">
    <property type="entry name" value="Classic Zinc Finger"/>
    <property type="match status" value="2"/>
</dbReference>
<accession>A0A316U438</accession>
<dbReference type="InterPro" id="IPR050717">
    <property type="entry name" value="C2H2-ZF_Transcription_Reg"/>
</dbReference>
<keyword evidence="4 9" id="KW-0863">Zinc-finger</keyword>
<feature type="compositionally biased region" description="Low complexity" evidence="10">
    <location>
        <begin position="16"/>
        <end position="26"/>
    </location>
</feature>
<feature type="compositionally biased region" description="Low complexity" evidence="10">
    <location>
        <begin position="92"/>
        <end position="117"/>
    </location>
</feature>
<reference evidence="12 13" key="1">
    <citation type="journal article" date="2018" name="Mol. Biol. Evol.">
        <title>Broad Genomic Sampling Reveals a Smut Pathogenic Ancestry of the Fungal Clade Ustilaginomycotina.</title>
        <authorList>
            <person name="Kijpornyongpan T."/>
            <person name="Mondo S.J."/>
            <person name="Barry K."/>
            <person name="Sandor L."/>
            <person name="Lee J."/>
            <person name="Lipzen A."/>
            <person name="Pangilinan J."/>
            <person name="LaButti K."/>
            <person name="Hainaut M."/>
            <person name="Henrissat B."/>
            <person name="Grigoriev I.V."/>
            <person name="Spatafora J.W."/>
            <person name="Aime M.C."/>
        </authorList>
    </citation>
    <scope>NUCLEOTIDE SEQUENCE [LARGE SCALE GENOMIC DNA]</scope>
    <source>
        <strain evidence="12 13">MCA 4718</strain>
    </source>
</reference>
<dbReference type="SMART" id="SM00355">
    <property type="entry name" value="ZnF_C2H2"/>
    <property type="match status" value="2"/>
</dbReference>
<keyword evidence="2" id="KW-0479">Metal-binding</keyword>
<evidence type="ECO:0000256" key="10">
    <source>
        <dbReference type="SAM" id="MobiDB-lite"/>
    </source>
</evidence>
<feature type="compositionally biased region" description="Basic and acidic residues" evidence="10">
    <location>
        <begin position="315"/>
        <end position="325"/>
    </location>
</feature>
<evidence type="ECO:0000256" key="2">
    <source>
        <dbReference type="ARBA" id="ARBA00022723"/>
    </source>
</evidence>
<keyword evidence="6" id="KW-0805">Transcription regulation</keyword>
<dbReference type="GO" id="GO:0009880">
    <property type="term" value="P:embryonic pattern specification"/>
    <property type="evidence" value="ECO:0007669"/>
    <property type="project" value="TreeGrafter"/>
</dbReference>
<dbReference type="GO" id="GO:0000977">
    <property type="term" value="F:RNA polymerase II transcription regulatory region sequence-specific DNA binding"/>
    <property type="evidence" value="ECO:0007669"/>
    <property type="project" value="TreeGrafter"/>
</dbReference>
<feature type="domain" description="C2H2-type" evidence="11">
    <location>
        <begin position="364"/>
        <end position="391"/>
    </location>
</feature>
<keyword evidence="7" id="KW-0804">Transcription</keyword>
<gene>
    <name evidence="12" type="ORF">BCV69DRAFT_217230</name>
</gene>
<evidence type="ECO:0000256" key="9">
    <source>
        <dbReference type="PROSITE-ProRule" id="PRU00042"/>
    </source>
</evidence>
<dbReference type="Pfam" id="PF00096">
    <property type="entry name" value="zf-C2H2"/>
    <property type="match status" value="2"/>
</dbReference>
<dbReference type="Proteomes" id="UP000245942">
    <property type="component" value="Unassembled WGS sequence"/>
</dbReference>
<feature type="region of interest" description="Disordered" evidence="10">
    <location>
        <begin position="426"/>
        <end position="462"/>
    </location>
</feature>
<feature type="region of interest" description="Disordered" evidence="10">
    <location>
        <begin position="1"/>
        <end position="187"/>
    </location>
</feature>
<keyword evidence="5" id="KW-0862">Zinc</keyword>
<dbReference type="InterPro" id="IPR036236">
    <property type="entry name" value="Znf_C2H2_sf"/>
</dbReference>
<keyword evidence="13" id="KW-1185">Reference proteome</keyword>
<feature type="domain" description="C2H2-type" evidence="11">
    <location>
        <begin position="333"/>
        <end position="363"/>
    </location>
</feature>
<evidence type="ECO:0000256" key="7">
    <source>
        <dbReference type="ARBA" id="ARBA00023163"/>
    </source>
</evidence>
<dbReference type="STRING" id="1684307.A0A316U438"/>
<feature type="compositionally biased region" description="Low complexity" evidence="10">
    <location>
        <begin position="126"/>
        <end position="159"/>
    </location>
</feature>
<keyword evidence="8" id="KW-0539">Nucleus</keyword>
<evidence type="ECO:0000259" key="11">
    <source>
        <dbReference type="PROSITE" id="PS50157"/>
    </source>
</evidence>
<dbReference type="PANTHER" id="PTHR14196:SF0">
    <property type="entry name" value="PROTEIN BOWEL"/>
    <property type="match status" value="1"/>
</dbReference>
<evidence type="ECO:0000256" key="1">
    <source>
        <dbReference type="ARBA" id="ARBA00004123"/>
    </source>
</evidence>
<dbReference type="OrthoDB" id="10018191at2759"/>
<feature type="compositionally biased region" description="Polar residues" evidence="10">
    <location>
        <begin position="36"/>
        <end position="73"/>
    </location>
</feature>
<evidence type="ECO:0000256" key="3">
    <source>
        <dbReference type="ARBA" id="ARBA00022737"/>
    </source>
</evidence>
<evidence type="ECO:0000313" key="12">
    <source>
        <dbReference type="EMBL" id="PWN20042.1"/>
    </source>
</evidence>
<feature type="compositionally biased region" description="Low complexity" evidence="10">
    <location>
        <begin position="169"/>
        <end position="187"/>
    </location>
</feature>
<evidence type="ECO:0000256" key="8">
    <source>
        <dbReference type="ARBA" id="ARBA00023242"/>
    </source>
</evidence>
<evidence type="ECO:0000256" key="4">
    <source>
        <dbReference type="ARBA" id="ARBA00022771"/>
    </source>
</evidence>
<organism evidence="12 13">
    <name type="scientific">Pseudomicrostroma glucosiphilum</name>
    <dbReference type="NCBI Taxonomy" id="1684307"/>
    <lineage>
        <taxon>Eukaryota</taxon>
        <taxon>Fungi</taxon>
        <taxon>Dikarya</taxon>
        <taxon>Basidiomycota</taxon>
        <taxon>Ustilaginomycotina</taxon>
        <taxon>Exobasidiomycetes</taxon>
        <taxon>Microstromatales</taxon>
        <taxon>Microstromatales incertae sedis</taxon>
        <taxon>Pseudomicrostroma</taxon>
    </lineage>
</organism>
<dbReference type="PROSITE" id="PS50157">
    <property type="entry name" value="ZINC_FINGER_C2H2_2"/>
    <property type="match status" value="2"/>
</dbReference>
<dbReference type="InterPro" id="IPR013087">
    <property type="entry name" value="Znf_C2H2_type"/>
</dbReference>
<name>A0A316U438_9BASI</name>
<dbReference type="GO" id="GO:0005634">
    <property type="term" value="C:nucleus"/>
    <property type="evidence" value="ECO:0007669"/>
    <property type="project" value="UniProtKB-SubCell"/>
</dbReference>
<feature type="compositionally biased region" description="Basic and acidic residues" evidence="10">
    <location>
        <begin position="646"/>
        <end position="662"/>
    </location>
</feature>
<comment type="subcellular location">
    <subcellularLocation>
        <location evidence="1">Nucleus</location>
    </subcellularLocation>
</comment>